<organism evidence="3 4">
    <name type="scientific">Mycobacterium avium subsp. hominissuis</name>
    <dbReference type="NCBI Taxonomy" id="439334"/>
    <lineage>
        <taxon>Bacteria</taxon>
        <taxon>Bacillati</taxon>
        <taxon>Actinomycetota</taxon>
        <taxon>Actinomycetes</taxon>
        <taxon>Mycobacteriales</taxon>
        <taxon>Mycobacteriaceae</taxon>
        <taxon>Mycobacterium</taxon>
        <taxon>Mycobacterium avium complex (MAC)</taxon>
    </lineage>
</organism>
<name>A0AAI8SPQ5_MYCAV</name>
<dbReference type="SUPFAM" id="SSF50475">
    <property type="entry name" value="FMN-binding split barrel"/>
    <property type="match status" value="1"/>
</dbReference>
<dbReference type="GO" id="GO:0070967">
    <property type="term" value="F:coenzyme F420 binding"/>
    <property type="evidence" value="ECO:0007669"/>
    <property type="project" value="TreeGrafter"/>
</dbReference>
<dbReference type="InterPro" id="IPR052019">
    <property type="entry name" value="F420H2_bilvrd_red/Heme_oxyg"/>
</dbReference>
<dbReference type="InterPro" id="IPR012349">
    <property type="entry name" value="Split_barrel_FMN-bd"/>
</dbReference>
<accession>A0AAI8SPQ5</accession>
<dbReference type="EMBL" id="AP020326">
    <property type="protein sequence ID" value="BBN49340.1"/>
    <property type="molecule type" value="Genomic_DNA"/>
</dbReference>
<keyword evidence="1" id="KW-0560">Oxidoreductase</keyword>
<protein>
    <submittedName>
        <fullName evidence="3">PPOX class F420-dependent enzyme</fullName>
    </submittedName>
</protein>
<feature type="domain" description="Pyridoxamine 5'-phosphate oxidase N-terminal" evidence="2">
    <location>
        <begin position="31"/>
        <end position="163"/>
    </location>
</feature>
<dbReference type="PANTHER" id="PTHR35176:SF6">
    <property type="entry name" value="HEME OXYGENASE HI_0854-RELATED"/>
    <property type="match status" value="1"/>
</dbReference>
<evidence type="ECO:0000313" key="4">
    <source>
        <dbReference type="Proteomes" id="UP000327362"/>
    </source>
</evidence>
<dbReference type="GO" id="GO:0016627">
    <property type="term" value="F:oxidoreductase activity, acting on the CH-CH group of donors"/>
    <property type="evidence" value="ECO:0007669"/>
    <property type="project" value="TreeGrafter"/>
</dbReference>
<evidence type="ECO:0000313" key="3">
    <source>
        <dbReference type="EMBL" id="BBN49340.1"/>
    </source>
</evidence>
<dbReference type="Proteomes" id="UP000327362">
    <property type="component" value="Chromosome"/>
</dbReference>
<dbReference type="AlphaFoldDB" id="A0AAI8SPQ5"/>
<dbReference type="NCBIfam" id="TIGR03618">
    <property type="entry name" value="Rv1155_F420"/>
    <property type="match status" value="1"/>
</dbReference>
<proteinExistence type="predicted"/>
<dbReference type="Gene3D" id="2.30.110.10">
    <property type="entry name" value="Electron Transport, Fmn-binding Protein, Chain A"/>
    <property type="match status" value="1"/>
</dbReference>
<gene>
    <name evidence="3" type="ORF">JPH1_38150</name>
</gene>
<dbReference type="GO" id="GO:0005829">
    <property type="term" value="C:cytosol"/>
    <property type="evidence" value="ECO:0007669"/>
    <property type="project" value="TreeGrafter"/>
</dbReference>
<evidence type="ECO:0000256" key="1">
    <source>
        <dbReference type="ARBA" id="ARBA00023002"/>
    </source>
</evidence>
<dbReference type="InterPro" id="IPR019920">
    <property type="entry name" value="F420-binding_dom_put"/>
</dbReference>
<evidence type="ECO:0000259" key="2">
    <source>
        <dbReference type="Pfam" id="PF01243"/>
    </source>
</evidence>
<dbReference type="InterPro" id="IPR011576">
    <property type="entry name" value="Pyridox_Oxase_N"/>
</dbReference>
<dbReference type="PANTHER" id="PTHR35176">
    <property type="entry name" value="HEME OXYGENASE HI_0854-RELATED"/>
    <property type="match status" value="1"/>
</dbReference>
<sequence length="188" mass="20856">MLLRLLARGHSGPDRLTGMGTNQRASIVMSDDEIADFVVKSRTGTLATIGRDGQPHLTAMWYAVVDGEIWLETKAKSQKAINLKRDPRVSFLIEDGDTYDTLRGVSFEGVAELVDDPDVAHRVGVSVFERYTGPYTDEMKPFVEQMMNKRVCVRIVARRARSWDHRKLGLPPMPVGGSTAPAVLGTDR</sequence>
<reference evidence="3 4" key="1">
    <citation type="submission" date="2019-09" db="EMBL/GenBank/DDBJ databases">
        <title>Complete genome sequence of Mycobacterium avium subsp. hominissuis strain JP-H-1.</title>
        <authorList>
            <person name="Kinoshita Y."/>
            <person name="Niwa H."/>
            <person name="Uchida-Fujii E."/>
            <person name="Nukada T."/>
        </authorList>
    </citation>
    <scope>NUCLEOTIDE SEQUENCE [LARGE SCALE GENOMIC DNA]</scope>
    <source>
        <strain evidence="3 4">JP-H-1</strain>
    </source>
</reference>
<dbReference type="Pfam" id="PF01243">
    <property type="entry name" value="PNPOx_N"/>
    <property type="match status" value="1"/>
</dbReference>